<name>I0BD55_9BACL</name>
<sequence>MKSSQAAKHIARLAALMMVTVPVMTACQTSKTASSTGEAGAAAAGANASGDTLSKYNPVDGKKYSISWLPYETAPVPQDADMVKYYEDKFNVDFDIWNLDHSKVTELFNMRLASGEIPDYNRNAVKMTTLPEYVNQGVLAEVPEEVIKKLMPNVYKKATELEPDWLNFAKVDGKIYGLPILADSALFRTTVVWRGDWLKKLGIEKTPDTLAEFEDALYKIANNDPDGNGKKDTYGLSKSGLQVIFGAFGYLPSFSAHKWQDWFWQERDGKLVYGAVQPEVKDALKLLNKWYKDGVIDPEFITGENTGGYWGLSHSFINSRIGFTGHAQFHHWYSPIPEIKGDKGGQNYQELYKKDPNIANSLVHGLPPLGKDNKRTLFANNFVDAPVVVFGKPLEKEPDKLGKILQILEHNMGSTKENYMTALSGVRGKHWESEDPELNTIRTLPPYDTMTSGDAYGAGTFAASFMTYDTNKHRNQWAYDHKYDVGTVRNKLIGALPSDAKYKAELLKMRDEMIISIITGDKPVDYFDTFVANWNKAGGEQLTKEANEWYANVKKK</sequence>
<evidence type="ECO:0000313" key="4">
    <source>
        <dbReference type="Proteomes" id="UP000007392"/>
    </source>
</evidence>
<dbReference type="Gene3D" id="3.40.190.10">
    <property type="entry name" value="Periplasmic binding protein-like II"/>
    <property type="match status" value="3"/>
</dbReference>
<reference evidence="3 4" key="1">
    <citation type="submission" date="2013-06" db="EMBL/GenBank/DDBJ databases">
        <title>Complete genome sequence of Paenibacillus mucilaginosus K02.</title>
        <authorList>
            <person name="Xiao B."/>
            <person name="Sun L."/>
            <person name="Xiao L."/>
            <person name="Lian B."/>
        </authorList>
    </citation>
    <scope>NUCLEOTIDE SEQUENCE [LARGE SCALE GENOMIC DNA]</scope>
    <source>
        <strain evidence="3 4">K02</strain>
    </source>
</reference>
<evidence type="ECO:0000313" key="3">
    <source>
        <dbReference type="EMBL" id="AFH60302.1"/>
    </source>
</evidence>
<feature type="signal peptide" evidence="2">
    <location>
        <begin position="1"/>
        <end position="25"/>
    </location>
</feature>
<dbReference type="HOGENOM" id="CLU_021021_3_0_9"/>
<dbReference type="InterPro" id="IPR050490">
    <property type="entry name" value="Bact_solute-bd_prot1"/>
</dbReference>
<evidence type="ECO:0000256" key="2">
    <source>
        <dbReference type="SAM" id="SignalP"/>
    </source>
</evidence>
<proteinExistence type="predicted"/>
<dbReference type="PANTHER" id="PTHR43649">
    <property type="entry name" value="ARABINOSE-BINDING PROTEIN-RELATED"/>
    <property type="match status" value="1"/>
</dbReference>
<protein>
    <submittedName>
        <fullName evidence="3">ABC transporter substrate-binding protein</fullName>
    </submittedName>
</protein>
<dbReference type="OrthoDB" id="2649544at2"/>
<evidence type="ECO:0000256" key="1">
    <source>
        <dbReference type="ARBA" id="ARBA00022729"/>
    </source>
</evidence>
<dbReference type="RefSeq" id="WP_014649643.1">
    <property type="nucleotide sequence ID" value="NC_017672.3"/>
</dbReference>
<dbReference type="EMBL" id="CP003422">
    <property type="protein sequence ID" value="AFH60302.1"/>
    <property type="molecule type" value="Genomic_DNA"/>
</dbReference>
<dbReference type="PROSITE" id="PS51257">
    <property type="entry name" value="PROKAR_LIPOPROTEIN"/>
    <property type="match status" value="1"/>
</dbReference>
<dbReference type="PATRIC" id="fig|997761.3.peg.1225"/>
<feature type="chain" id="PRO_5039310793" evidence="2">
    <location>
        <begin position="26"/>
        <end position="556"/>
    </location>
</feature>
<dbReference type="KEGG" id="pmw:B2K_06115"/>
<accession>I0BD55</accession>
<dbReference type="SUPFAM" id="SSF53850">
    <property type="entry name" value="Periplasmic binding protein-like II"/>
    <property type="match status" value="1"/>
</dbReference>
<gene>
    <name evidence="3" type="ORF">B2K_06115</name>
</gene>
<keyword evidence="1 2" id="KW-0732">Signal</keyword>
<organism evidence="3 4">
    <name type="scientific">Paenibacillus mucilaginosus K02</name>
    <dbReference type="NCBI Taxonomy" id="997761"/>
    <lineage>
        <taxon>Bacteria</taxon>
        <taxon>Bacillati</taxon>
        <taxon>Bacillota</taxon>
        <taxon>Bacilli</taxon>
        <taxon>Bacillales</taxon>
        <taxon>Paenibacillaceae</taxon>
        <taxon>Paenibacillus</taxon>
    </lineage>
</organism>
<dbReference type="AlphaFoldDB" id="I0BD55"/>
<dbReference type="PANTHER" id="PTHR43649:SF33">
    <property type="entry name" value="POLYGALACTURONAN_RHAMNOGALACTURONAN-BINDING PROTEIN YTCQ"/>
    <property type="match status" value="1"/>
</dbReference>
<dbReference type="Proteomes" id="UP000007392">
    <property type="component" value="Chromosome"/>
</dbReference>